<keyword evidence="1" id="KW-0812">Transmembrane</keyword>
<sequence length="177" mass="20040">MYYASSEQNIAAQMRNTFQEYKQFSFRYNGVLTSILVALGLAGSLLLLKQSHTCMKASRMASATPHESWVDVLFKQELVNIRGAIVALRDDTCLWNYGIYSLSVATIRFILCVVYDLASVRHHVGELEYEMILDGICELKAMNLLADDGLTRECDENASELCGLTEYTEMSQSFRHE</sequence>
<evidence type="ECO:0000313" key="3">
    <source>
        <dbReference type="Proteomes" id="UP000054047"/>
    </source>
</evidence>
<feature type="non-terminal residue" evidence="2">
    <location>
        <position position="177"/>
    </location>
</feature>
<dbReference type="Proteomes" id="UP000054047">
    <property type="component" value="Unassembled WGS sequence"/>
</dbReference>
<evidence type="ECO:0000313" key="2">
    <source>
        <dbReference type="EMBL" id="KIH61709.1"/>
    </source>
</evidence>
<dbReference type="AlphaFoldDB" id="A0A0C2GRG2"/>
<keyword evidence="2" id="KW-0966">Cell projection</keyword>
<evidence type="ECO:0000256" key="1">
    <source>
        <dbReference type="SAM" id="Phobius"/>
    </source>
</evidence>
<reference evidence="2 3" key="1">
    <citation type="submission" date="2013-12" db="EMBL/GenBank/DDBJ databases">
        <title>Draft genome of the parsitic nematode Ancylostoma duodenale.</title>
        <authorList>
            <person name="Mitreva M."/>
        </authorList>
    </citation>
    <scope>NUCLEOTIDE SEQUENCE [LARGE SCALE GENOMIC DNA]</scope>
    <source>
        <strain evidence="2 3">Zhejiang</strain>
    </source>
</reference>
<dbReference type="OrthoDB" id="5853881at2759"/>
<accession>A0A0C2GRG2</accession>
<feature type="transmembrane region" description="Helical" evidence="1">
    <location>
        <begin position="28"/>
        <end position="48"/>
    </location>
</feature>
<keyword evidence="2" id="KW-0969">Cilium</keyword>
<keyword evidence="2" id="KW-0282">Flagellum</keyword>
<gene>
    <name evidence="2" type="ORF">ANCDUO_08013</name>
</gene>
<name>A0A0C2GRG2_9BILA</name>
<keyword evidence="1" id="KW-0472">Membrane</keyword>
<keyword evidence="1" id="KW-1133">Transmembrane helix</keyword>
<protein>
    <submittedName>
        <fullName evidence="2">Putative flagellar protein FliS</fullName>
    </submittedName>
</protein>
<dbReference type="EMBL" id="KN729884">
    <property type="protein sequence ID" value="KIH61709.1"/>
    <property type="molecule type" value="Genomic_DNA"/>
</dbReference>
<keyword evidence="3" id="KW-1185">Reference proteome</keyword>
<proteinExistence type="predicted"/>
<organism evidence="2 3">
    <name type="scientific">Ancylostoma duodenale</name>
    <dbReference type="NCBI Taxonomy" id="51022"/>
    <lineage>
        <taxon>Eukaryota</taxon>
        <taxon>Metazoa</taxon>
        <taxon>Ecdysozoa</taxon>
        <taxon>Nematoda</taxon>
        <taxon>Chromadorea</taxon>
        <taxon>Rhabditida</taxon>
        <taxon>Rhabditina</taxon>
        <taxon>Rhabditomorpha</taxon>
        <taxon>Strongyloidea</taxon>
        <taxon>Ancylostomatidae</taxon>
        <taxon>Ancylostomatinae</taxon>
        <taxon>Ancylostoma</taxon>
    </lineage>
</organism>